<feature type="compositionally biased region" description="Pro residues" evidence="1">
    <location>
        <begin position="202"/>
        <end position="211"/>
    </location>
</feature>
<dbReference type="HOGENOM" id="CLU_940284_0_0_1"/>
<name>W4JWC2_HETIT</name>
<evidence type="ECO:0000313" key="2">
    <source>
        <dbReference type="EMBL" id="ETW77764.1"/>
    </source>
</evidence>
<dbReference type="GeneID" id="20673665"/>
<feature type="region of interest" description="Disordered" evidence="1">
    <location>
        <begin position="1"/>
        <end position="39"/>
    </location>
</feature>
<evidence type="ECO:0000256" key="1">
    <source>
        <dbReference type="SAM" id="MobiDB-lite"/>
    </source>
</evidence>
<keyword evidence="3" id="KW-1185">Reference proteome</keyword>
<protein>
    <submittedName>
        <fullName evidence="2">Uncharacterized protein</fullName>
    </submittedName>
</protein>
<organism evidence="2 3">
    <name type="scientific">Heterobasidion irregulare (strain TC 32-1)</name>
    <dbReference type="NCBI Taxonomy" id="747525"/>
    <lineage>
        <taxon>Eukaryota</taxon>
        <taxon>Fungi</taxon>
        <taxon>Dikarya</taxon>
        <taxon>Basidiomycota</taxon>
        <taxon>Agaricomycotina</taxon>
        <taxon>Agaricomycetes</taxon>
        <taxon>Russulales</taxon>
        <taxon>Bondarzewiaceae</taxon>
        <taxon>Heterobasidion</taxon>
        <taxon>Heterobasidion annosum species complex</taxon>
    </lineage>
</organism>
<gene>
    <name evidence="2" type="ORF">HETIRDRAFT_420598</name>
</gene>
<dbReference type="EMBL" id="KI925462">
    <property type="protein sequence ID" value="ETW77764.1"/>
    <property type="molecule type" value="Genomic_DNA"/>
</dbReference>
<dbReference type="AlphaFoldDB" id="W4JWC2"/>
<dbReference type="Proteomes" id="UP000030671">
    <property type="component" value="Unassembled WGS sequence"/>
</dbReference>
<feature type="region of interest" description="Disordered" evidence="1">
    <location>
        <begin position="193"/>
        <end position="218"/>
    </location>
</feature>
<feature type="compositionally biased region" description="Pro residues" evidence="1">
    <location>
        <begin position="23"/>
        <end position="39"/>
    </location>
</feature>
<dbReference type="KEGG" id="hir:HETIRDRAFT_420598"/>
<reference evidence="2 3" key="1">
    <citation type="journal article" date="2012" name="New Phytol.">
        <title>Insight into trade-off between wood decay and parasitism from the genome of a fungal forest pathogen.</title>
        <authorList>
            <person name="Olson A."/>
            <person name="Aerts A."/>
            <person name="Asiegbu F."/>
            <person name="Belbahri L."/>
            <person name="Bouzid O."/>
            <person name="Broberg A."/>
            <person name="Canback B."/>
            <person name="Coutinho P.M."/>
            <person name="Cullen D."/>
            <person name="Dalman K."/>
            <person name="Deflorio G."/>
            <person name="van Diepen L.T."/>
            <person name="Dunand C."/>
            <person name="Duplessis S."/>
            <person name="Durling M."/>
            <person name="Gonthier P."/>
            <person name="Grimwood J."/>
            <person name="Fossdal C.G."/>
            <person name="Hansson D."/>
            <person name="Henrissat B."/>
            <person name="Hietala A."/>
            <person name="Himmelstrand K."/>
            <person name="Hoffmeister D."/>
            <person name="Hogberg N."/>
            <person name="James T.Y."/>
            <person name="Karlsson M."/>
            <person name="Kohler A."/>
            <person name="Kues U."/>
            <person name="Lee Y.H."/>
            <person name="Lin Y.C."/>
            <person name="Lind M."/>
            <person name="Lindquist E."/>
            <person name="Lombard V."/>
            <person name="Lucas S."/>
            <person name="Lunden K."/>
            <person name="Morin E."/>
            <person name="Murat C."/>
            <person name="Park J."/>
            <person name="Raffaello T."/>
            <person name="Rouze P."/>
            <person name="Salamov A."/>
            <person name="Schmutz J."/>
            <person name="Solheim H."/>
            <person name="Stahlberg J."/>
            <person name="Velez H."/>
            <person name="de Vries R.P."/>
            <person name="Wiebenga A."/>
            <person name="Woodward S."/>
            <person name="Yakovlev I."/>
            <person name="Garbelotto M."/>
            <person name="Martin F."/>
            <person name="Grigoriev I.V."/>
            <person name="Stenlid J."/>
        </authorList>
    </citation>
    <scope>NUCLEOTIDE SEQUENCE [LARGE SCALE GENOMIC DNA]</scope>
    <source>
        <strain evidence="2 3">TC 32-1</strain>
    </source>
</reference>
<sequence length="296" mass="30888">MPTGSPSAEIVMPDGVGDGPSGSNPPPPPPPPLPLPPPALTLIPGLPSSVAVAVPVPGVKTSTSSRSRRICSSSLTTFVSSRVSDESNAVRGPHAGPSASCACACGCGCWPRRGLISSGAGPKHIPAALRSAVFPHDGFRLCCPCPCPCPGPPIPFPLALPFPVRASDLVDTVRPSEFECACDCDRFREGRRGRDIDDSVASPPPPPPPPLAAREPGDVGAFTRGATVWFPKNVRSAKKSMLPPPAWPLWPKPLPHGAHALVLERTRGLHLPRAALALEVLARLEHPAFANNKETK</sequence>
<evidence type="ECO:0000313" key="3">
    <source>
        <dbReference type="Proteomes" id="UP000030671"/>
    </source>
</evidence>
<dbReference type="InParanoid" id="W4JWC2"/>
<proteinExistence type="predicted"/>
<dbReference type="RefSeq" id="XP_009549797.1">
    <property type="nucleotide sequence ID" value="XM_009551502.1"/>
</dbReference>
<accession>W4JWC2</accession>